<dbReference type="EMBL" id="FPIZ01000005">
    <property type="protein sequence ID" value="SFW46002.1"/>
    <property type="molecule type" value="Genomic_DNA"/>
</dbReference>
<feature type="transmembrane region" description="Helical" evidence="1">
    <location>
        <begin position="50"/>
        <end position="69"/>
    </location>
</feature>
<proteinExistence type="predicted"/>
<evidence type="ECO:0000313" key="2">
    <source>
        <dbReference type="EMBL" id="SFW46002.1"/>
    </source>
</evidence>
<dbReference type="Proteomes" id="UP000183788">
    <property type="component" value="Unassembled WGS sequence"/>
</dbReference>
<keyword evidence="1" id="KW-1133">Transmembrane helix</keyword>
<protein>
    <submittedName>
        <fullName evidence="2">Uncharacterized protein</fullName>
    </submittedName>
</protein>
<reference evidence="2 3" key="1">
    <citation type="submission" date="2016-11" db="EMBL/GenBank/DDBJ databases">
        <authorList>
            <person name="Jaros S."/>
            <person name="Januszkiewicz K."/>
            <person name="Wedrychowicz H."/>
        </authorList>
    </citation>
    <scope>NUCLEOTIDE SEQUENCE [LARGE SCALE GENOMIC DNA]</scope>
    <source>
        <strain evidence="2 3">DSM 784</strain>
    </source>
</reference>
<gene>
    <name evidence="2" type="ORF">SAMN05661012_01885</name>
</gene>
<dbReference type="InterPro" id="IPR046615">
    <property type="entry name" value="DUF6728"/>
</dbReference>
<evidence type="ECO:0000313" key="3">
    <source>
        <dbReference type="Proteomes" id="UP000183788"/>
    </source>
</evidence>
<accession>A0A1K1PDW6</accession>
<dbReference type="Pfam" id="PF20498">
    <property type="entry name" value="DUF6728"/>
    <property type="match status" value="1"/>
</dbReference>
<keyword evidence="1" id="KW-0472">Membrane</keyword>
<dbReference type="AlphaFoldDB" id="A0A1K1PDW6"/>
<name>A0A1K1PDW6_9BACT</name>
<dbReference type="STRING" id="1004.SAMN05661012_01885"/>
<evidence type="ECO:0000256" key="1">
    <source>
        <dbReference type="SAM" id="Phobius"/>
    </source>
</evidence>
<organism evidence="2 3">
    <name type="scientific">Chitinophaga sancti</name>
    <dbReference type="NCBI Taxonomy" id="1004"/>
    <lineage>
        <taxon>Bacteria</taxon>
        <taxon>Pseudomonadati</taxon>
        <taxon>Bacteroidota</taxon>
        <taxon>Chitinophagia</taxon>
        <taxon>Chitinophagales</taxon>
        <taxon>Chitinophagaceae</taxon>
        <taxon>Chitinophaga</taxon>
    </lineage>
</organism>
<keyword evidence="1" id="KW-0812">Transmembrane</keyword>
<sequence length="72" mass="8614">MSACCRRPIDYLYFMKSIWQQILRYLYIGKKDESAPNNTNVKLMHGMNRISILVFLLALIVFAIKMIFFKRH</sequence>